<evidence type="ECO:0000313" key="2">
    <source>
        <dbReference type="WBParaSite" id="Hba_04791"/>
    </source>
</evidence>
<dbReference type="WBParaSite" id="Hba_04791">
    <property type="protein sequence ID" value="Hba_04791"/>
    <property type="gene ID" value="Hba_04791"/>
</dbReference>
<dbReference type="AlphaFoldDB" id="A0A1I7WIQ7"/>
<organism evidence="1 3">
    <name type="scientific">Heterorhabditis bacteriophora</name>
    <name type="common">Entomopathogenic nematode worm</name>
    <dbReference type="NCBI Taxonomy" id="37862"/>
    <lineage>
        <taxon>Eukaryota</taxon>
        <taxon>Metazoa</taxon>
        <taxon>Ecdysozoa</taxon>
        <taxon>Nematoda</taxon>
        <taxon>Chromadorea</taxon>
        <taxon>Rhabditida</taxon>
        <taxon>Rhabditina</taxon>
        <taxon>Rhabditomorpha</taxon>
        <taxon>Strongyloidea</taxon>
        <taxon>Heterorhabditidae</taxon>
        <taxon>Heterorhabditis</taxon>
    </lineage>
</organism>
<sequence length="55" mass="5961">MVADIIASAKTLPAISSRLSTFRKDVVVPRGVLEYCAFLIAKLVGWIAPQQLSSE</sequence>
<evidence type="ECO:0000313" key="3">
    <source>
        <dbReference type="WBParaSite" id="Hba_04896"/>
    </source>
</evidence>
<accession>A0A1I7WIQ7</accession>
<keyword evidence="1" id="KW-1185">Reference proteome</keyword>
<dbReference type="Proteomes" id="UP000095283">
    <property type="component" value="Unplaced"/>
</dbReference>
<dbReference type="WBParaSite" id="Hba_04896">
    <property type="protein sequence ID" value="Hba_04896"/>
    <property type="gene ID" value="Hba_04896"/>
</dbReference>
<evidence type="ECO:0000313" key="1">
    <source>
        <dbReference type="Proteomes" id="UP000095283"/>
    </source>
</evidence>
<protein>
    <submittedName>
        <fullName evidence="2 3">Transposase</fullName>
    </submittedName>
</protein>
<reference evidence="2 3" key="1">
    <citation type="submission" date="2016-11" db="UniProtKB">
        <authorList>
            <consortium name="WormBaseParasite"/>
        </authorList>
    </citation>
    <scope>IDENTIFICATION</scope>
</reference>
<proteinExistence type="predicted"/>
<name>A0A1I7WIQ7_HETBA</name>